<dbReference type="EMBL" id="FODY01000024">
    <property type="protein sequence ID" value="SEP39496.1"/>
    <property type="molecule type" value="Genomic_DNA"/>
</dbReference>
<sequence>MRRFLSFRRMMSAMLGLILSFWLIVPCVQAETKTLPRDTKLHPQGWAVGDLLEFKKGTILTTNDLGEVISGTLKDDTFLQPCGWERVINDYHYISAYANIDPFFSRFHRSLVERTYNIAIPGYGHLRYKGGAPVTFSEQGEVISGTIAEPATVRLVAGKYGFLTFKENTVLSFYDSGVIRSGVLDEDTNLRPVGWKANLFASDSAGFVKFKAKQAIEFNENGEVTTGTLKEMANWRSTEGEAVEFPANTVVHFNDQGAVMEKAAS</sequence>
<organism evidence="1 2">
    <name type="scientific">Propionispora vibrioides</name>
    <dbReference type="NCBI Taxonomy" id="112903"/>
    <lineage>
        <taxon>Bacteria</taxon>
        <taxon>Bacillati</taxon>
        <taxon>Bacillota</taxon>
        <taxon>Negativicutes</taxon>
        <taxon>Selenomonadales</taxon>
        <taxon>Sporomusaceae</taxon>
        <taxon>Propionispora</taxon>
    </lineage>
</organism>
<dbReference type="RefSeq" id="WP_143050644.1">
    <property type="nucleotide sequence ID" value="NZ_FODY01000024.1"/>
</dbReference>
<proteinExistence type="predicted"/>
<dbReference type="AlphaFoldDB" id="A0A1H8XHZ5"/>
<gene>
    <name evidence="1" type="ORF">SAMN04490178_12423</name>
</gene>
<dbReference type="Proteomes" id="UP000198847">
    <property type="component" value="Unassembled WGS sequence"/>
</dbReference>
<evidence type="ECO:0000313" key="1">
    <source>
        <dbReference type="EMBL" id="SEP39496.1"/>
    </source>
</evidence>
<protein>
    <submittedName>
        <fullName evidence="1">Uncharacterized protein</fullName>
    </submittedName>
</protein>
<reference evidence="1 2" key="1">
    <citation type="submission" date="2016-10" db="EMBL/GenBank/DDBJ databases">
        <authorList>
            <person name="de Groot N.N."/>
        </authorList>
    </citation>
    <scope>NUCLEOTIDE SEQUENCE [LARGE SCALE GENOMIC DNA]</scope>
    <source>
        <strain evidence="1 2">DSM 13305</strain>
    </source>
</reference>
<name>A0A1H8XHZ5_9FIRM</name>
<dbReference type="OrthoDB" id="1681760at2"/>
<evidence type="ECO:0000313" key="2">
    <source>
        <dbReference type="Proteomes" id="UP000198847"/>
    </source>
</evidence>
<keyword evidence="2" id="KW-1185">Reference proteome</keyword>
<accession>A0A1H8XHZ5</accession>